<evidence type="ECO:0000256" key="1">
    <source>
        <dbReference type="SAM" id="MobiDB-lite"/>
    </source>
</evidence>
<dbReference type="AlphaFoldDB" id="A0AAD3SKA7"/>
<dbReference type="EMBL" id="BSYO01000011">
    <property type="protein sequence ID" value="GMH12182.1"/>
    <property type="molecule type" value="Genomic_DNA"/>
</dbReference>
<evidence type="ECO:0000313" key="3">
    <source>
        <dbReference type="Proteomes" id="UP001279734"/>
    </source>
</evidence>
<feature type="region of interest" description="Disordered" evidence="1">
    <location>
        <begin position="86"/>
        <end position="112"/>
    </location>
</feature>
<keyword evidence="3" id="KW-1185">Reference proteome</keyword>
<gene>
    <name evidence="2" type="ORF">Nepgr_014023</name>
</gene>
<organism evidence="2 3">
    <name type="scientific">Nepenthes gracilis</name>
    <name type="common">Slender pitcher plant</name>
    <dbReference type="NCBI Taxonomy" id="150966"/>
    <lineage>
        <taxon>Eukaryota</taxon>
        <taxon>Viridiplantae</taxon>
        <taxon>Streptophyta</taxon>
        <taxon>Embryophyta</taxon>
        <taxon>Tracheophyta</taxon>
        <taxon>Spermatophyta</taxon>
        <taxon>Magnoliopsida</taxon>
        <taxon>eudicotyledons</taxon>
        <taxon>Gunneridae</taxon>
        <taxon>Pentapetalae</taxon>
        <taxon>Caryophyllales</taxon>
        <taxon>Nepenthaceae</taxon>
        <taxon>Nepenthes</taxon>
    </lineage>
</organism>
<sequence length="112" mass="13370">MDCKLGFHRRSRRNNQLVRPCPRHSDSGVMMTAFCRKRFLAWLPKASIWKILRSCKRTPRKRTLHYLIMMGVYDEMGYKVARPRMQDRRQRKGRMEYGARLVDGSQIQPPTT</sequence>
<comment type="caution">
    <text evidence="2">The sequence shown here is derived from an EMBL/GenBank/DDBJ whole genome shotgun (WGS) entry which is preliminary data.</text>
</comment>
<feature type="compositionally biased region" description="Basic and acidic residues" evidence="1">
    <location>
        <begin position="86"/>
        <end position="97"/>
    </location>
</feature>
<protein>
    <submittedName>
        <fullName evidence="2">Uncharacterized protein</fullName>
    </submittedName>
</protein>
<proteinExistence type="predicted"/>
<evidence type="ECO:0000313" key="2">
    <source>
        <dbReference type="EMBL" id="GMH12182.1"/>
    </source>
</evidence>
<reference evidence="2" key="1">
    <citation type="submission" date="2023-05" db="EMBL/GenBank/DDBJ databases">
        <title>Nepenthes gracilis genome sequencing.</title>
        <authorList>
            <person name="Fukushima K."/>
        </authorList>
    </citation>
    <scope>NUCLEOTIDE SEQUENCE</scope>
    <source>
        <strain evidence="2">SING2019-196</strain>
    </source>
</reference>
<name>A0AAD3SKA7_NEPGR</name>
<accession>A0AAD3SKA7</accession>
<dbReference type="Proteomes" id="UP001279734">
    <property type="component" value="Unassembled WGS sequence"/>
</dbReference>